<organism evidence="6 7">
    <name type="scientific">Luteococcus peritonei</name>
    <dbReference type="NCBI Taxonomy" id="88874"/>
    <lineage>
        <taxon>Bacteria</taxon>
        <taxon>Bacillati</taxon>
        <taxon>Actinomycetota</taxon>
        <taxon>Actinomycetes</taxon>
        <taxon>Propionibacteriales</taxon>
        <taxon>Propionibacteriaceae</taxon>
        <taxon>Luteococcus</taxon>
    </lineage>
</organism>
<reference evidence="7" key="1">
    <citation type="journal article" date="2019" name="Int. J. Syst. Evol. Microbiol.">
        <title>The Global Catalogue of Microorganisms (GCM) 10K type strain sequencing project: providing services to taxonomists for standard genome sequencing and annotation.</title>
        <authorList>
            <consortium name="The Broad Institute Genomics Platform"/>
            <consortium name="The Broad Institute Genome Sequencing Center for Infectious Disease"/>
            <person name="Wu L."/>
            <person name="Ma J."/>
        </authorList>
    </citation>
    <scope>NUCLEOTIDE SEQUENCE [LARGE SCALE GENOMIC DNA]</scope>
    <source>
        <strain evidence="7">CAIM 431</strain>
    </source>
</reference>
<keyword evidence="4 6" id="KW-0067">ATP-binding</keyword>
<dbReference type="PANTHER" id="PTHR43335:SF4">
    <property type="entry name" value="ABC TRANSPORTER, ATP-BINDING PROTEIN"/>
    <property type="match status" value="1"/>
</dbReference>
<feature type="domain" description="ABC transporter" evidence="5">
    <location>
        <begin position="8"/>
        <end position="233"/>
    </location>
</feature>
<dbReference type="SUPFAM" id="SSF52540">
    <property type="entry name" value="P-loop containing nucleoside triphosphate hydrolases"/>
    <property type="match status" value="1"/>
</dbReference>
<dbReference type="InterPro" id="IPR027417">
    <property type="entry name" value="P-loop_NTPase"/>
</dbReference>
<comment type="similarity">
    <text evidence="1">Belongs to the ABC transporter superfamily.</text>
</comment>
<evidence type="ECO:0000256" key="2">
    <source>
        <dbReference type="ARBA" id="ARBA00022448"/>
    </source>
</evidence>
<keyword evidence="3" id="KW-0547">Nucleotide-binding</keyword>
<evidence type="ECO:0000313" key="6">
    <source>
        <dbReference type="EMBL" id="MFD1891155.1"/>
    </source>
</evidence>
<comment type="caution">
    <text evidence="6">The sequence shown here is derived from an EMBL/GenBank/DDBJ whole genome shotgun (WGS) entry which is preliminary data.</text>
</comment>
<dbReference type="Gene3D" id="3.40.50.300">
    <property type="entry name" value="P-loop containing nucleotide triphosphate hydrolases"/>
    <property type="match status" value="1"/>
</dbReference>
<dbReference type="PROSITE" id="PS50893">
    <property type="entry name" value="ABC_TRANSPORTER_2"/>
    <property type="match status" value="1"/>
</dbReference>
<dbReference type="RefSeq" id="WP_343875360.1">
    <property type="nucleotide sequence ID" value="NZ_BAAAIX010000031.1"/>
</dbReference>
<dbReference type="EMBL" id="JBHUFZ010000030">
    <property type="protein sequence ID" value="MFD1891155.1"/>
    <property type="molecule type" value="Genomic_DNA"/>
</dbReference>
<evidence type="ECO:0000256" key="1">
    <source>
        <dbReference type="ARBA" id="ARBA00005417"/>
    </source>
</evidence>
<dbReference type="GO" id="GO:0005524">
    <property type="term" value="F:ATP binding"/>
    <property type="evidence" value="ECO:0007669"/>
    <property type="project" value="UniProtKB-KW"/>
</dbReference>
<dbReference type="Proteomes" id="UP001597326">
    <property type="component" value="Unassembled WGS sequence"/>
</dbReference>
<dbReference type="SMART" id="SM00382">
    <property type="entry name" value="AAA"/>
    <property type="match status" value="1"/>
</dbReference>
<gene>
    <name evidence="6" type="ORF">ACFSCS_13325</name>
</gene>
<accession>A0ABW4RYG6</accession>
<evidence type="ECO:0000313" key="7">
    <source>
        <dbReference type="Proteomes" id="UP001597326"/>
    </source>
</evidence>
<dbReference type="InterPro" id="IPR003593">
    <property type="entry name" value="AAA+_ATPase"/>
</dbReference>
<proteinExistence type="inferred from homology"/>
<dbReference type="InterPro" id="IPR003439">
    <property type="entry name" value="ABC_transporter-like_ATP-bd"/>
</dbReference>
<dbReference type="PANTHER" id="PTHR43335">
    <property type="entry name" value="ABC TRANSPORTER, ATP-BINDING PROTEIN"/>
    <property type="match status" value="1"/>
</dbReference>
<keyword evidence="7" id="KW-1185">Reference proteome</keyword>
<evidence type="ECO:0000259" key="5">
    <source>
        <dbReference type="PROSITE" id="PS50893"/>
    </source>
</evidence>
<keyword evidence="2" id="KW-0813">Transport</keyword>
<name>A0ABW4RYG6_9ACTN</name>
<evidence type="ECO:0000256" key="4">
    <source>
        <dbReference type="ARBA" id="ARBA00022840"/>
    </source>
</evidence>
<evidence type="ECO:0000256" key="3">
    <source>
        <dbReference type="ARBA" id="ARBA00022741"/>
    </source>
</evidence>
<protein>
    <submittedName>
        <fullName evidence="6">ABC transporter ATP-binding protein</fullName>
    </submittedName>
</protein>
<dbReference type="Pfam" id="PF00005">
    <property type="entry name" value="ABC_tran"/>
    <property type="match status" value="1"/>
</dbReference>
<sequence>MDPTGVPISVTALTKSFGPHQALRGIDLHAEPGEVTGFLGPNGSGKSTTLRCLLGLHRPDGGTALVDGRPYAQLERPTTVVGAMLDALTVDPAMSGRDHLRVYAALGGHPERRVDDCLEQLSMQHYARRALGGWSTGMRQRLGIAIALLGDPGVIVLDEPTNGLDPEGISWIRGLVRSWADEGRTVLVSTHVLAEVEDVLDAAVIIREGRTVAAGSLAELARSQGVETLEAIYATTAGSRA</sequence>